<evidence type="ECO:0000313" key="5">
    <source>
        <dbReference type="Proteomes" id="UP000000305"/>
    </source>
</evidence>
<dbReference type="AlphaFoldDB" id="E9HQ14"/>
<dbReference type="KEGG" id="dpx:DAPPUDRAFT_332471"/>
<keyword evidence="1" id="KW-0479">Metal-binding</keyword>
<dbReference type="GO" id="GO:0008270">
    <property type="term" value="F:zinc ion binding"/>
    <property type="evidence" value="ECO:0007669"/>
    <property type="project" value="UniProtKB-KW"/>
</dbReference>
<organism evidence="4 5">
    <name type="scientific">Daphnia pulex</name>
    <name type="common">Water flea</name>
    <dbReference type="NCBI Taxonomy" id="6669"/>
    <lineage>
        <taxon>Eukaryota</taxon>
        <taxon>Metazoa</taxon>
        <taxon>Ecdysozoa</taxon>
        <taxon>Arthropoda</taxon>
        <taxon>Crustacea</taxon>
        <taxon>Branchiopoda</taxon>
        <taxon>Diplostraca</taxon>
        <taxon>Cladocera</taxon>
        <taxon>Anomopoda</taxon>
        <taxon>Daphniidae</taxon>
        <taxon>Daphnia</taxon>
    </lineage>
</organism>
<proteinExistence type="predicted"/>
<dbReference type="Proteomes" id="UP000000305">
    <property type="component" value="Unassembled WGS sequence"/>
</dbReference>
<feature type="region of interest" description="Disordered" evidence="2">
    <location>
        <begin position="271"/>
        <end position="303"/>
    </location>
</feature>
<evidence type="ECO:0000259" key="3">
    <source>
        <dbReference type="PROSITE" id="PS50158"/>
    </source>
</evidence>
<dbReference type="PROSITE" id="PS50158">
    <property type="entry name" value="ZF_CCHC"/>
    <property type="match status" value="1"/>
</dbReference>
<keyword evidence="5" id="KW-1185">Reference proteome</keyword>
<dbReference type="InterPro" id="IPR005162">
    <property type="entry name" value="Retrotrans_gag_dom"/>
</dbReference>
<reference evidence="4 5" key="1">
    <citation type="journal article" date="2011" name="Science">
        <title>The ecoresponsive genome of Daphnia pulex.</title>
        <authorList>
            <person name="Colbourne J.K."/>
            <person name="Pfrender M.E."/>
            <person name="Gilbert D."/>
            <person name="Thomas W.K."/>
            <person name="Tucker A."/>
            <person name="Oakley T.H."/>
            <person name="Tokishita S."/>
            <person name="Aerts A."/>
            <person name="Arnold G.J."/>
            <person name="Basu M.K."/>
            <person name="Bauer D.J."/>
            <person name="Caceres C.E."/>
            <person name="Carmel L."/>
            <person name="Casola C."/>
            <person name="Choi J.H."/>
            <person name="Detter J.C."/>
            <person name="Dong Q."/>
            <person name="Dusheyko S."/>
            <person name="Eads B.D."/>
            <person name="Frohlich T."/>
            <person name="Geiler-Samerotte K.A."/>
            <person name="Gerlach D."/>
            <person name="Hatcher P."/>
            <person name="Jogdeo S."/>
            <person name="Krijgsveld J."/>
            <person name="Kriventseva E.V."/>
            <person name="Kultz D."/>
            <person name="Laforsch C."/>
            <person name="Lindquist E."/>
            <person name="Lopez J."/>
            <person name="Manak J.R."/>
            <person name="Muller J."/>
            <person name="Pangilinan J."/>
            <person name="Patwardhan R.P."/>
            <person name="Pitluck S."/>
            <person name="Pritham E.J."/>
            <person name="Rechtsteiner A."/>
            <person name="Rho M."/>
            <person name="Rogozin I.B."/>
            <person name="Sakarya O."/>
            <person name="Salamov A."/>
            <person name="Schaack S."/>
            <person name="Shapiro H."/>
            <person name="Shiga Y."/>
            <person name="Skalitzky C."/>
            <person name="Smith Z."/>
            <person name="Souvorov A."/>
            <person name="Sung W."/>
            <person name="Tang Z."/>
            <person name="Tsuchiya D."/>
            <person name="Tu H."/>
            <person name="Vos H."/>
            <person name="Wang M."/>
            <person name="Wolf Y.I."/>
            <person name="Yamagata H."/>
            <person name="Yamada T."/>
            <person name="Ye Y."/>
            <person name="Shaw J.R."/>
            <person name="Andrews J."/>
            <person name="Crease T.J."/>
            <person name="Tang H."/>
            <person name="Lucas S.M."/>
            <person name="Robertson H.M."/>
            <person name="Bork P."/>
            <person name="Koonin E.V."/>
            <person name="Zdobnov E.M."/>
            <person name="Grigoriev I.V."/>
            <person name="Lynch M."/>
            <person name="Boore J.L."/>
        </authorList>
    </citation>
    <scope>NUCLEOTIDE SEQUENCE [LARGE SCALE GENOMIC DNA]</scope>
</reference>
<sequence length="346" mass="38650">MAGRETRSVGAGRGRGRRANAAIDVANIIEPNPPAPARNVEQPVFQPRYRDPPIFRGTAGENVVSWVFRFEQIAEYNHWDPGQRLRHIGMCFEGVAEKWYCGLMTRARPPATFDALRQELLSAFKPVNYEDHLETKLRSRVQGSEESFIDYFHDVICMCSRIDPGMSERGKIGHLFRGLLPATVRGIYRFMTPDSTTNDLFREAQIFLQGEDIASKREIQPDTVPQTQPVLLIKEEESSTSSSQQGTSGVTKDELKQLEKRILKNVTKAIEQANRHGPPHNRNDQGRQPANYRGNKRTRNGRPICNACGKLGHIARFCGKGNDAGGKDGPSTNPKAEPGPSNSTKN</sequence>
<name>E9HQ14_DAPPU</name>
<dbReference type="OMA" id="PEMANNR"/>
<dbReference type="STRING" id="6669.E9HQ14"/>
<evidence type="ECO:0000313" key="4">
    <source>
        <dbReference type="EMBL" id="EFX66164.1"/>
    </source>
</evidence>
<gene>
    <name evidence="4" type="ORF">DAPPUDRAFT_332471</name>
</gene>
<dbReference type="PANTHER" id="PTHR33194">
    <property type="entry name" value="ZINC KNUCKLE DOMAINCONTAINING PROTEIN"/>
    <property type="match status" value="1"/>
</dbReference>
<dbReference type="Pfam" id="PF03732">
    <property type="entry name" value="Retrotrans_gag"/>
    <property type="match status" value="1"/>
</dbReference>
<dbReference type="OrthoDB" id="10037266at2759"/>
<accession>E9HQ14</accession>
<keyword evidence="1" id="KW-0862">Zinc</keyword>
<dbReference type="GO" id="GO:0003676">
    <property type="term" value="F:nucleic acid binding"/>
    <property type="evidence" value="ECO:0007669"/>
    <property type="project" value="InterPro"/>
</dbReference>
<dbReference type="PhylomeDB" id="E9HQ14"/>
<keyword evidence="1" id="KW-0863">Zinc-finger</keyword>
<evidence type="ECO:0000256" key="2">
    <source>
        <dbReference type="SAM" id="MobiDB-lite"/>
    </source>
</evidence>
<dbReference type="InterPro" id="IPR001878">
    <property type="entry name" value="Znf_CCHC"/>
</dbReference>
<dbReference type="EMBL" id="GL732713">
    <property type="protein sequence ID" value="EFX66164.1"/>
    <property type="molecule type" value="Genomic_DNA"/>
</dbReference>
<feature type="region of interest" description="Disordered" evidence="2">
    <location>
        <begin position="317"/>
        <end position="346"/>
    </location>
</feature>
<feature type="compositionally biased region" description="Polar residues" evidence="2">
    <location>
        <begin position="330"/>
        <end position="346"/>
    </location>
</feature>
<feature type="domain" description="CCHC-type" evidence="3">
    <location>
        <begin position="305"/>
        <end position="318"/>
    </location>
</feature>
<dbReference type="InParanoid" id="E9HQ14"/>
<dbReference type="PANTHER" id="PTHR33194:SF4">
    <property type="entry name" value="CCHC-TYPE DOMAIN-CONTAINING PROTEIN"/>
    <property type="match status" value="1"/>
</dbReference>
<protein>
    <recommendedName>
        <fullName evidence="3">CCHC-type domain-containing protein</fullName>
    </recommendedName>
</protein>
<dbReference type="HOGENOM" id="CLU_795163_0_0_1"/>
<dbReference type="eggNOG" id="ENOG502SQVT">
    <property type="taxonomic scope" value="Eukaryota"/>
</dbReference>
<evidence type="ECO:0000256" key="1">
    <source>
        <dbReference type="PROSITE-ProRule" id="PRU00047"/>
    </source>
</evidence>